<dbReference type="AlphaFoldDB" id="A0A0E9WBW9"/>
<protein>
    <submittedName>
        <fullName evidence="1">Uncharacterized protein</fullName>
    </submittedName>
</protein>
<name>A0A0E9WBW9_ANGAN</name>
<evidence type="ECO:0000313" key="1">
    <source>
        <dbReference type="EMBL" id="JAH87884.1"/>
    </source>
</evidence>
<reference evidence="1" key="1">
    <citation type="submission" date="2014-11" db="EMBL/GenBank/DDBJ databases">
        <authorList>
            <person name="Amaro Gonzalez C."/>
        </authorList>
    </citation>
    <scope>NUCLEOTIDE SEQUENCE</scope>
</reference>
<accession>A0A0E9WBW9</accession>
<dbReference type="EMBL" id="GBXM01020693">
    <property type="protein sequence ID" value="JAH87884.1"/>
    <property type="molecule type" value="Transcribed_RNA"/>
</dbReference>
<sequence>MNSSVMHLARQLSNYSTSSEVTWLYG</sequence>
<reference evidence="1" key="2">
    <citation type="journal article" date="2015" name="Fish Shellfish Immunol.">
        <title>Early steps in the European eel (Anguilla anguilla)-Vibrio vulnificus interaction in the gills: Role of the RtxA13 toxin.</title>
        <authorList>
            <person name="Callol A."/>
            <person name="Pajuelo D."/>
            <person name="Ebbesson L."/>
            <person name="Teles M."/>
            <person name="MacKenzie S."/>
            <person name="Amaro C."/>
        </authorList>
    </citation>
    <scope>NUCLEOTIDE SEQUENCE</scope>
</reference>
<proteinExistence type="predicted"/>
<organism evidence="1">
    <name type="scientific">Anguilla anguilla</name>
    <name type="common">European freshwater eel</name>
    <name type="synonym">Muraena anguilla</name>
    <dbReference type="NCBI Taxonomy" id="7936"/>
    <lineage>
        <taxon>Eukaryota</taxon>
        <taxon>Metazoa</taxon>
        <taxon>Chordata</taxon>
        <taxon>Craniata</taxon>
        <taxon>Vertebrata</taxon>
        <taxon>Euteleostomi</taxon>
        <taxon>Actinopterygii</taxon>
        <taxon>Neopterygii</taxon>
        <taxon>Teleostei</taxon>
        <taxon>Anguilliformes</taxon>
        <taxon>Anguillidae</taxon>
        <taxon>Anguilla</taxon>
    </lineage>
</organism>